<dbReference type="PIRSF" id="PIRSF017082">
    <property type="entry name" value="YflP"/>
    <property type="match status" value="1"/>
</dbReference>
<organism evidence="3 4">
    <name type="scientific">Caldimonas mangrovi</name>
    <dbReference type="NCBI Taxonomy" id="2944811"/>
    <lineage>
        <taxon>Bacteria</taxon>
        <taxon>Pseudomonadati</taxon>
        <taxon>Pseudomonadota</taxon>
        <taxon>Betaproteobacteria</taxon>
        <taxon>Burkholderiales</taxon>
        <taxon>Sphaerotilaceae</taxon>
        <taxon>Caldimonas</taxon>
    </lineage>
</organism>
<dbReference type="PANTHER" id="PTHR42928">
    <property type="entry name" value="TRICARBOXYLATE-BINDING PROTEIN"/>
    <property type="match status" value="1"/>
</dbReference>
<dbReference type="Pfam" id="PF03401">
    <property type="entry name" value="TctC"/>
    <property type="match status" value="1"/>
</dbReference>
<comment type="similarity">
    <text evidence="1">Belongs to the UPF0065 (bug) family.</text>
</comment>
<dbReference type="RefSeq" id="WP_251781066.1">
    <property type="nucleotide sequence ID" value="NZ_JAMKFE010000020.1"/>
</dbReference>
<dbReference type="Proteomes" id="UP001165541">
    <property type="component" value="Unassembled WGS sequence"/>
</dbReference>
<proteinExistence type="inferred from homology"/>
<dbReference type="InterPro" id="IPR042100">
    <property type="entry name" value="Bug_dom1"/>
</dbReference>
<evidence type="ECO:0000313" key="4">
    <source>
        <dbReference type="Proteomes" id="UP001165541"/>
    </source>
</evidence>
<keyword evidence="4" id="KW-1185">Reference proteome</keyword>
<evidence type="ECO:0000256" key="2">
    <source>
        <dbReference type="SAM" id="SignalP"/>
    </source>
</evidence>
<dbReference type="Gene3D" id="3.40.190.10">
    <property type="entry name" value="Periplasmic binding protein-like II"/>
    <property type="match status" value="1"/>
</dbReference>
<protein>
    <submittedName>
        <fullName evidence="3">Tripartite tricarboxylate transporter substrate-binding protein</fullName>
    </submittedName>
</protein>
<feature type="chain" id="PRO_5047214689" evidence="2">
    <location>
        <begin position="26"/>
        <end position="331"/>
    </location>
</feature>
<sequence length="331" mass="34951">MLTRRHAVLGTAACALHAALPRAVAQTTPRTTPPVAPLPRVKLYIPANPGGGWDQTGRSLGRALEVGGMAQQVDYENKGGKGGTLGLADFVARYGEDPGALLIGGMVMVGAIAVNRSEVTLKAVTPIARLTSDYMVLVVPASSPLRDMKALAAEMRRDLGSVGFVGGSAGGVDHMLAGMIARTLRTDPAALRYHPTSSGKDALALLHSGKAAVAISGYSEFKAGIDDRSLIPLAVSSRRGLFGIASLREQGIDTELSNWRGVFAPGRLSSEQKDKLRQAVVRASETPLWRQALTDNNWHGSLLHGKDFADFLEIEQGIANAVTLMLKLKTG</sequence>
<dbReference type="PANTHER" id="PTHR42928:SF3">
    <property type="entry name" value="UPF0065 PROTEIN YFLP"/>
    <property type="match status" value="1"/>
</dbReference>
<dbReference type="EMBL" id="JAMKFE010000020">
    <property type="protein sequence ID" value="MCM5682564.1"/>
    <property type="molecule type" value="Genomic_DNA"/>
</dbReference>
<reference evidence="3" key="1">
    <citation type="submission" date="2022-05" db="EMBL/GenBank/DDBJ databases">
        <title>Schlegelella sp. nov., isolated from mangrove soil.</title>
        <authorList>
            <person name="Liu Y."/>
            <person name="Ge X."/>
            <person name="Liu W."/>
        </authorList>
    </citation>
    <scope>NUCLEOTIDE SEQUENCE</scope>
    <source>
        <strain evidence="3">S2-27</strain>
    </source>
</reference>
<name>A0ABT0YW86_9BURK</name>
<keyword evidence="2" id="KW-0732">Signal</keyword>
<accession>A0ABT0YW86</accession>
<gene>
    <name evidence="3" type="ORF">M8A51_23790</name>
</gene>
<dbReference type="InterPro" id="IPR005064">
    <property type="entry name" value="BUG"/>
</dbReference>
<evidence type="ECO:0000256" key="1">
    <source>
        <dbReference type="ARBA" id="ARBA00006987"/>
    </source>
</evidence>
<evidence type="ECO:0000313" key="3">
    <source>
        <dbReference type="EMBL" id="MCM5682564.1"/>
    </source>
</evidence>
<dbReference type="Gene3D" id="3.40.190.150">
    <property type="entry name" value="Bordetella uptake gene, domain 1"/>
    <property type="match status" value="1"/>
</dbReference>
<feature type="signal peptide" evidence="2">
    <location>
        <begin position="1"/>
        <end position="25"/>
    </location>
</feature>
<comment type="caution">
    <text evidence="3">The sequence shown here is derived from an EMBL/GenBank/DDBJ whole genome shotgun (WGS) entry which is preliminary data.</text>
</comment>